<gene>
    <name evidence="1" type="ORF">HPB48_001643</name>
</gene>
<evidence type="ECO:0000313" key="1">
    <source>
        <dbReference type="EMBL" id="KAH9367551.1"/>
    </source>
</evidence>
<comment type="caution">
    <text evidence="1">The sequence shown here is derived from an EMBL/GenBank/DDBJ whole genome shotgun (WGS) entry which is preliminary data.</text>
</comment>
<organism evidence="1 2">
    <name type="scientific">Haemaphysalis longicornis</name>
    <name type="common">Bush tick</name>
    <dbReference type="NCBI Taxonomy" id="44386"/>
    <lineage>
        <taxon>Eukaryota</taxon>
        <taxon>Metazoa</taxon>
        <taxon>Ecdysozoa</taxon>
        <taxon>Arthropoda</taxon>
        <taxon>Chelicerata</taxon>
        <taxon>Arachnida</taxon>
        <taxon>Acari</taxon>
        <taxon>Parasitiformes</taxon>
        <taxon>Ixodida</taxon>
        <taxon>Ixodoidea</taxon>
        <taxon>Ixodidae</taxon>
        <taxon>Haemaphysalinae</taxon>
        <taxon>Haemaphysalis</taxon>
    </lineage>
</organism>
<protein>
    <recommendedName>
        <fullName evidence="3">Ig-like domain-containing protein</fullName>
    </recommendedName>
</protein>
<dbReference type="InterPro" id="IPR013783">
    <property type="entry name" value="Ig-like_fold"/>
</dbReference>
<keyword evidence="2" id="KW-1185">Reference proteome</keyword>
<dbReference type="EMBL" id="JABSTR010000004">
    <property type="protein sequence ID" value="KAH9367551.1"/>
    <property type="molecule type" value="Genomic_DNA"/>
</dbReference>
<dbReference type="AlphaFoldDB" id="A0A9J6FXL1"/>
<proteinExistence type="predicted"/>
<evidence type="ECO:0000313" key="2">
    <source>
        <dbReference type="Proteomes" id="UP000821853"/>
    </source>
</evidence>
<accession>A0A9J6FXL1</accession>
<dbReference type="OrthoDB" id="6430706at2759"/>
<evidence type="ECO:0008006" key="3">
    <source>
        <dbReference type="Google" id="ProtNLM"/>
    </source>
</evidence>
<dbReference type="Proteomes" id="UP000821853">
    <property type="component" value="Chromosome 2"/>
</dbReference>
<sequence length="60" mass="6824">MGDPPSSAEDGEQTVALELFPAHEEDEGLYRCRVDFRKARTRINAVMLKIIWEFLPSSLS</sequence>
<dbReference type="Gene3D" id="2.60.40.10">
    <property type="entry name" value="Immunoglobulins"/>
    <property type="match status" value="1"/>
</dbReference>
<dbReference type="VEuPathDB" id="VectorBase:HLOH_061831"/>
<name>A0A9J6FXL1_HAELO</name>
<reference evidence="1 2" key="1">
    <citation type="journal article" date="2020" name="Cell">
        <title>Large-Scale Comparative Analyses of Tick Genomes Elucidate Their Genetic Diversity and Vector Capacities.</title>
        <authorList>
            <consortium name="Tick Genome and Microbiome Consortium (TIGMIC)"/>
            <person name="Jia N."/>
            <person name="Wang J."/>
            <person name="Shi W."/>
            <person name="Du L."/>
            <person name="Sun Y."/>
            <person name="Zhan W."/>
            <person name="Jiang J.F."/>
            <person name="Wang Q."/>
            <person name="Zhang B."/>
            <person name="Ji P."/>
            <person name="Bell-Sakyi L."/>
            <person name="Cui X.M."/>
            <person name="Yuan T.T."/>
            <person name="Jiang B.G."/>
            <person name="Yang W.F."/>
            <person name="Lam T.T."/>
            <person name="Chang Q.C."/>
            <person name="Ding S.J."/>
            <person name="Wang X.J."/>
            <person name="Zhu J.G."/>
            <person name="Ruan X.D."/>
            <person name="Zhao L."/>
            <person name="Wei J.T."/>
            <person name="Ye R.Z."/>
            <person name="Que T.C."/>
            <person name="Du C.H."/>
            <person name="Zhou Y.H."/>
            <person name="Cheng J.X."/>
            <person name="Dai P.F."/>
            <person name="Guo W.B."/>
            <person name="Han X.H."/>
            <person name="Huang E.J."/>
            <person name="Li L.F."/>
            <person name="Wei W."/>
            <person name="Gao Y.C."/>
            <person name="Liu J.Z."/>
            <person name="Shao H.Z."/>
            <person name="Wang X."/>
            <person name="Wang C.C."/>
            <person name="Yang T.C."/>
            <person name="Huo Q.B."/>
            <person name="Li W."/>
            <person name="Chen H.Y."/>
            <person name="Chen S.E."/>
            <person name="Zhou L.G."/>
            <person name="Ni X.B."/>
            <person name="Tian J.H."/>
            <person name="Sheng Y."/>
            <person name="Liu T."/>
            <person name="Pan Y.S."/>
            <person name="Xia L.Y."/>
            <person name="Li J."/>
            <person name="Zhao F."/>
            <person name="Cao W.C."/>
        </authorList>
    </citation>
    <scope>NUCLEOTIDE SEQUENCE [LARGE SCALE GENOMIC DNA]</scope>
    <source>
        <strain evidence="1">HaeL-2018</strain>
    </source>
</reference>